<comment type="catalytic activity">
    <reaction evidence="8">
        <text>L-seryl-[protein] + UTP = O-(5'-uridylyl)-L-seryl-[protein] + diphosphate</text>
        <dbReference type="Rhea" id="RHEA:64604"/>
        <dbReference type="Rhea" id="RHEA-COMP:9863"/>
        <dbReference type="Rhea" id="RHEA-COMP:16635"/>
        <dbReference type="ChEBI" id="CHEBI:29999"/>
        <dbReference type="ChEBI" id="CHEBI:33019"/>
        <dbReference type="ChEBI" id="CHEBI:46398"/>
        <dbReference type="ChEBI" id="CHEBI:156051"/>
    </reaction>
</comment>
<keyword evidence="3 8" id="KW-0548">Nucleotidyltransferase</keyword>
<dbReference type="HAMAP" id="MF_00692">
    <property type="entry name" value="SelO"/>
    <property type="match status" value="1"/>
</dbReference>
<comment type="function">
    <text evidence="8">Nucleotidyltransferase involved in the post-translational modification of proteins. It can catalyze the addition of adenosine monophosphate (AMP) or uridine monophosphate (UMP) to a protein, resulting in modifications known as AMPylation and UMPylation.</text>
</comment>
<dbReference type="EC" id="2.7.7.108" evidence="8"/>
<feature type="binding site" evidence="8">
    <location>
        <position position="267"/>
    </location>
    <ligand>
        <name>ATP</name>
        <dbReference type="ChEBI" id="CHEBI:30616"/>
    </ligand>
</feature>
<comment type="catalytic activity">
    <reaction evidence="8">
        <text>L-seryl-[protein] + ATP = 3-O-(5'-adenylyl)-L-seryl-[protein] + diphosphate</text>
        <dbReference type="Rhea" id="RHEA:58120"/>
        <dbReference type="Rhea" id="RHEA-COMP:9863"/>
        <dbReference type="Rhea" id="RHEA-COMP:15073"/>
        <dbReference type="ChEBI" id="CHEBI:29999"/>
        <dbReference type="ChEBI" id="CHEBI:30616"/>
        <dbReference type="ChEBI" id="CHEBI:33019"/>
        <dbReference type="ChEBI" id="CHEBI:142516"/>
        <dbReference type="EC" id="2.7.7.108"/>
    </reaction>
</comment>
<name>A0A939HL04_9PROT</name>
<dbReference type="PANTHER" id="PTHR32057">
    <property type="entry name" value="PROTEIN ADENYLYLTRANSFERASE SELO, MITOCHONDRIAL"/>
    <property type="match status" value="1"/>
</dbReference>
<reference evidence="9" key="1">
    <citation type="submission" date="2021-03" db="EMBL/GenBank/DDBJ databases">
        <title>The complete genome sequence of Acetobacter sp. TBRC 12339.</title>
        <authorList>
            <person name="Charoenyingcharoen P."/>
            <person name="Yukphan P."/>
        </authorList>
    </citation>
    <scope>NUCLEOTIDE SEQUENCE</scope>
    <source>
        <strain evidence="9">TBRC 12339</strain>
    </source>
</reference>
<feature type="binding site" evidence="8">
    <location>
        <position position="97"/>
    </location>
    <ligand>
        <name>ATP</name>
        <dbReference type="ChEBI" id="CHEBI:30616"/>
    </ligand>
</feature>
<evidence type="ECO:0000256" key="6">
    <source>
        <dbReference type="ARBA" id="ARBA00022840"/>
    </source>
</evidence>
<dbReference type="Pfam" id="PF02696">
    <property type="entry name" value="SelO"/>
    <property type="match status" value="1"/>
</dbReference>
<dbReference type="RefSeq" id="WP_207846103.1">
    <property type="nucleotide sequence ID" value="NZ_JAFVMH010000004.1"/>
</dbReference>
<sequence>MAHAGATTLPWGDMRQSYDGLPERFYAPPELSPVADARLIHLNRPLAAELGLDADWLAGPDGVAMLSASHMPQGVRPLALAYAGHQFGHFVSRLGDGRALLLGDVRDIHGREREIQIKGSGRTAFSRRGDGRAALGPVLREYLLSESMAALGVPTTRALAALRTGETVMREKPLPGGMIVRVAASHIRVGTFQYFAARQDVAGLRLLADFAIARHAPEAAGATHPYVAFLQGVVAAQAGLVAHWMLIGFIHGVMNTDNMAISGETIDYGPCAFMDQYDPATVFSFIDEHGRYAYTNQPSIALWNLTRLAEALLPLLSEDEDQAVEYAQQALAGFHARFHDAYFAGMRAKLGLEGEDTQDETLFHALLETMQATQADFTNTFRALSSGAVIDAATSADWPPAMAEAFAPWLAQWRQRIALHGTATAEERAARMRAVNPCYIPRNHLVEAMITAAIEHDDYAPFEEMLAVLAKPYETQPGRDHFAAPPTPQERVQYTYCGT</sequence>
<feature type="binding site" evidence="8">
    <location>
        <position position="131"/>
    </location>
    <ligand>
        <name>ATP</name>
        <dbReference type="ChEBI" id="CHEBI:30616"/>
    </ligand>
</feature>
<dbReference type="GO" id="GO:0070733">
    <property type="term" value="F:AMPylase activity"/>
    <property type="evidence" value="ECO:0007669"/>
    <property type="project" value="UniProtKB-EC"/>
</dbReference>
<proteinExistence type="inferred from homology"/>
<keyword evidence="5 8" id="KW-0547">Nucleotide-binding</keyword>
<feature type="binding site" evidence="8">
    <location>
        <position position="188"/>
    </location>
    <ligand>
        <name>ATP</name>
        <dbReference type="ChEBI" id="CHEBI:30616"/>
    </ligand>
</feature>
<dbReference type="Proteomes" id="UP000664073">
    <property type="component" value="Unassembled WGS sequence"/>
</dbReference>
<comment type="catalytic activity">
    <reaction evidence="8">
        <text>L-tyrosyl-[protein] + ATP = O-(5'-adenylyl)-L-tyrosyl-[protein] + diphosphate</text>
        <dbReference type="Rhea" id="RHEA:54288"/>
        <dbReference type="Rhea" id="RHEA-COMP:10136"/>
        <dbReference type="Rhea" id="RHEA-COMP:13846"/>
        <dbReference type="ChEBI" id="CHEBI:30616"/>
        <dbReference type="ChEBI" id="CHEBI:33019"/>
        <dbReference type="ChEBI" id="CHEBI:46858"/>
        <dbReference type="ChEBI" id="CHEBI:83624"/>
        <dbReference type="EC" id="2.7.7.108"/>
    </reaction>
</comment>
<evidence type="ECO:0000256" key="2">
    <source>
        <dbReference type="ARBA" id="ARBA00022679"/>
    </source>
</evidence>
<evidence type="ECO:0000256" key="4">
    <source>
        <dbReference type="ARBA" id="ARBA00022723"/>
    </source>
</evidence>
<dbReference type="NCBIfam" id="NF000658">
    <property type="entry name" value="PRK00029.1"/>
    <property type="match status" value="1"/>
</dbReference>
<comment type="catalytic activity">
    <reaction evidence="8">
        <text>L-histidyl-[protein] + UTP = N(tele)-(5'-uridylyl)-L-histidyl-[protein] + diphosphate</text>
        <dbReference type="Rhea" id="RHEA:83891"/>
        <dbReference type="Rhea" id="RHEA-COMP:9745"/>
        <dbReference type="Rhea" id="RHEA-COMP:20239"/>
        <dbReference type="ChEBI" id="CHEBI:29979"/>
        <dbReference type="ChEBI" id="CHEBI:33019"/>
        <dbReference type="ChEBI" id="CHEBI:46398"/>
        <dbReference type="ChEBI" id="CHEBI:233474"/>
    </reaction>
</comment>
<keyword evidence="6 8" id="KW-0067">ATP-binding</keyword>
<keyword evidence="7 8" id="KW-0460">Magnesium</keyword>
<keyword evidence="8" id="KW-0464">Manganese</keyword>
<comment type="similarity">
    <text evidence="1 8">Belongs to the SELO family.</text>
</comment>
<dbReference type="PANTHER" id="PTHR32057:SF14">
    <property type="entry name" value="PROTEIN ADENYLYLTRANSFERASE SELO, MITOCHONDRIAL"/>
    <property type="match status" value="1"/>
</dbReference>
<feature type="binding site" evidence="8">
    <location>
        <position position="95"/>
    </location>
    <ligand>
        <name>ATP</name>
        <dbReference type="ChEBI" id="CHEBI:30616"/>
    </ligand>
</feature>
<feature type="binding site" evidence="8">
    <location>
        <position position="267"/>
    </location>
    <ligand>
        <name>Mg(2+)</name>
        <dbReference type="ChEBI" id="CHEBI:18420"/>
    </ligand>
</feature>
<dbReference type="EC" id="2.7.7.-" evidence="8"/>
<accession>A0A939HL04</accession>
<evidence type="ECO:0000256" key="7">
    <source>
        <dbReference type="ARBA" id="ARBA00022842"/>
    </source>
</evidence>
<evidence type="ECO:0000256" key="5">
    <source>
        <dbReference type="ARBA" id="ARBA00022741"/>
    </source>
</evidence>
<keyword evidence="10" id="KW-1185">Reference proteome</keyword>
<evidence type="ECO:0000313" key="9">
    <source>
        <dbReference type="EMBL" id="MBO1325442.1"/>
    </source>
</evidence>
<evidence type="ECO:0000313" key="10">
    <source>
        <dbReference type="Proteomes" id="UP000664073"/>
    </source>
</evidence>
<feature type="binding site" evidence="8">
    <location>
        <position position="258"/>
    </location>
    <ligand>
        <name>Mg(2+)</name>
        <dbReference type="ChEBI" id="CHEBI:18420"/>
    </ligand>
</feature>
<comment type="catalytic activity">
    <reaction evidence="8">
        <text>L-tyrosyl-[protein] + UTP = O-(5'-uridylyl)-L-tyrosyl-[protein] + diphosphate</text>
        <dbReference type="Rhea" id="RHEA:83887"/>
        <dbReference type="Rhea" id="RHEA-COMP:10136"/>
        <dbReference type="Rhea" id="RHEA-COMP:20238"/>
        <dbReference type="ChEBI" id="CHEBI:33019"/>
        <dbReference type="ChEBI" id="CHEBI:46398"/>
        <dbReference type="ChEBI" id="CHEBI:46858"/>
        <dbReference type="ChEBI" id="CHEBI:90602"/>
    </reaction>
</comment>
<evidence type="ECO:0000256" key="1">
    <source>
        <dbReference type="ARBA" id="ARBA00009747"/>
    </source>
</evidence>
<comment type="caution">
    <text evidence="9">The sequence shown here is derived from an EMBL/GenBank/DDBJ whole genome shotgun (WGS) entry which is preliminary data.</text>
</comment>
<dbReference type="GO" id="GO:0030145">
    <property type="term" value="F:manganese ion binding"/>
    <property type="evidence" value="ECO:0007669"/>
    <property type="project" value="UniProtKB-UniRule"/>
</dbReference>
<feature type="binding site" evidence="8">
    <location>
        <position position="181"/>
    </location>
    <ligand>
        <name>ATP</name>
        <dbReference type="ChEBI" id="CHEBI:30616"/>
    </ligand>
</feature>
<evidence type="ECO:0000256" key="8">
    <source>
        <dbReference type="HAMAP-Rule" id="MF_00692"/>
    </source>
</evidence>
<keyword evidence="4 8" id="KW-0479">Metal-binding</keyword>
<dbReference type="AlphaFoldDB" id="A0A939HL04"/>
<feature type="binding site" evidence="8">
    <location>
        <position position="98"/>
    </location>
    <ligand>
        <name>ATP</name>
        <dbReference type="ChEBI" id="CHEBI:30616"/>
    </ligand>
</feature>
<feature type="binding site" evidence="8">
    <location>
        <position position="118"/>
    </location>
    <ligand>
        <name>ATP</name>
        <dbReference type="ChEBI" id="CHEBI:30616"/>
    </ligand>
</feature>
<gene>
    <name evidence="8" type="primary">ydiU</name>
    <name evidence="8" type="synonym">selO</name>
    <name evidence="9" type="ORF">J2D77_09805</name>
</gene>
<feature type="binding site" evidence="8">
    <location>
        <position position="130"/>
    </location>
    <ligand>
        <name>ATP</name>
        <dbReference type="ChEBI" id="CHEBI:30616"/>
    </ligand>
</feature>
<dbReference type="GO" id="GO:0005524">
    <property type="term" value="F:ATP binding"/>
    <property type="evidence" value="ECO:0007669"/>
    <property type="project" value="UniProtKB-UniRule"/>
</dbReference>
<dbReference type="EMBL" id="JAFVMH010000004">
    <property type="protein sequence ID" value="MBO1325442.1"/>
    <property type="molecule type" value="Genomic_DNA"/>
</dbReference>
<keyword evidence="2 8" id="KW-0808">Transferase</keyword>
<feature type="active site" description="Proton acceptor" evidence="8">
    <location>
        <position position="257"/>
    </location>
</feature>
<comment type="cofactor">
    <cofactor evidence="8">
        <name>Mg(2+)</name>
        <dbReference type="ChEBI" id="CHEBI:18420"/>
    </cofactor>
    <cofactor evidence="8">
        <name>Mn(2+)</name>
        <dbReference type="ChEBI" id="CHEBI:29035"/>
    </cofactor>
</comment>
<dbReference type="InterPro" id="IPR003846">
    <property type="entry name" value="SelO"/>
</dbReference>
<dbReference type="GO" id="GO:0000287">
    <property type="term" value="F:magnesium ion binding"/>
    <property type="evidence" value="ECO:0007669"/>
    <property type="project" value="UniProtKB-UniRule"/>
</dbReference>
<evidence type="ECO:0000256" key="3">
    <source>
        <dbReference type="ARBA" id="ARBA00022695"/>
    </source>
</evidence>
<comment type="catalytic activity">
    <reaction evidence="8">
        <text>L-threonyl-[protein] + ATP = 3-O-(5'-adenylyl)-L-threonyl-[protein] + diphosphate</text>
        <dbReference type="Rhea" id="RHEA:54292"/>
        <dbReference type="Rhea" id="RHEA-COMP:11060"/>
        <dbReference type="Rhea" id="RHEA-COMP:13847"/>
        <dbReference type="ChEBI" id="CHEBI:30013"/>
        <dbReference type="ChEBI" id="CHEBI:30616"/>
        <dbReference type="ChEBI" id="CHEBI:33019"/>
        <dbReference type="ChEBI" id="CHEBI:138113"/>
        <dbReference type="EC" id="2.7.7.108"/>
    </reaction>
</comment>
<organism evidence="9 10">
    <name type="scientific">Acetobacter garciniae</name>
    <dbReference type="NCBI Taxonomy" id="2817435"/>
    <lineage>
        <taxon>Bacteria</taxon>
        <taxon>Pseudomonadati</taxon>
        <taxon>Pseudomonadota</taxon>
        <taxon>Alphaproteobacteria</taxon>
        <taxon>Acetobacterales</taxon>
        <taxon>Acetobacteraceae</taxon>
        <taxon>Acetobacter</taxon>
    </lineage>
</organism>
<protein>
    <recommendedName>
        <fullName evidence="8">Protein nucleotidyltransferase YdiU</fullName>
        <ecNumber evidence="8">2.7.7.-</ecNumber>
    </recommendedName>
    <alternativeName>
        <fullName evidence="8">Protein adenylyltransferase YdiU</fullName>
        <ecNumber evidence="8">2.7.7.108</ecNumber>
    </alternativeName>
    <alternativeName>
        <fullName evidence="8">Protein uridylyltransferase YdiU</fullName>
        <ecNumber evidence="8">2.7.7.-</ecNumber>
    </alternativeName>
</protein>